<evidence type="ECO:0000259" key="8">
    <source>
        <dbReference type="PROSITE" id="PS50165"/>
    </source>
</evidence>
<keyword evidence="1" id="KW-0963">Cytoplasm</keyword>
<evidence type="ECO:0000313" key="9">
    <source>
        <dbReference type="EMBL" id="OHA54338.1"/>
    </source>
</evidence>
<dbReference type="InterPro" id="IPR010994">
    <property type="entry name" value="RuvA_2-like"/>
</dbReference>
<dbReference type="Gene3D" id="3.40.1440.10">
    <property type="entry name" value="GIY-YIG endonuclease"/>
    <property type="match status" value="1"/>
</dbReference>
<dbReference type="InterPro" id="IPR001943">
    <property type="entry name" value="UVR_dom"/>
</dbReference>
<dbReference type="InterPro" id="IPR001162">
    <property type="entry name" value="UvrC_RNase_H_dom"/>
</dbReference>
<dbReference type="SUPFAM" id="SSF82771">
    <property type="entry name" value="GIY-YIG endonuclease"/>
    <property type="match status" value="1"/>
</dbReference>
<feature type="domain" description="GIY-YIG" evidence="7">
    <location>
        <begin position="1"/>
        <end position="63"/>
    </location>
</feature>
<evidence type="ECO:0000259" key="7">
    <source>
        <dbReference type="PROSITE" id="PS50164"/>
    </source>
</evidence>
<dbReference type="Proteomes" id="UP000177575">
    <property type="component" value="Unassembled WGS sequence"/>
</dbReference>
<feature type="domain" description="UVR" evidence="6">
    <location>
        <begin position="170"/>
        <end position="205"/>
    </location>
</feature>
<keyword evidence="4" id="KW-0267">Excision nuclease</keyword>
<name>A0A1G2Q176_9BACT</name>
<dbReference type="GO" id="GO:0009380">
    <property type="term" value="C:excinuclease repair complex"/>
    <property type="evidence" value="ECO:0007669"/>
    <property type="project" value="InterPro"/>
</dbReference>
<keyword evidence="5" id="KW-0234">DNA repair</keyword>
<dbReference type="Pfam" id="PF02151">
    <property type="entry name" value="UVR"/>
    <property type="match status" value="1"/>
</dbReference>
<protein>
    <submittedName>
        <fullName evidence="9">Excinuclease ABC subunit C</fullName>
    </submittedName>
</protein>
<dbReference type="NCBIfam" id="TIGR00194">
    <property type="entry name" value="uvrC"/>
    <property type="match status" value="1"/>
</dbReference>
<dbReference type="GO" id="GO:0009381">
    <property type="term" value="F:excinuclease ABC activity"/>
    <property type="evidence" value="ECO:0007669"/>
    <property type="project" value="InterPro"/>
</dbReference>
<keyword evidence="3" id="KW-0228">DNA excision</keyword>
<dbReference type="InterPro" id="IPR036876">
    <property type="entry name" value="UVR_dom_sf"/>
</dbReference>
<dbReference type="Gene3D" id="4.10.860.10">
    <property type="entry name" value="UVR domain"/>
    <property type="match status" value="1"/>
</dbReference>
<dbReference type="PANTHER" id="PTHR30562">
    <property type="entry name" value="UVRC/OXIDOREDUCTASE"/>
    <property type="match status" value="1"/>
</dbReference>
<dbReference type="InterPro" id="IPR000305">
    <property type="entry name" value="GIY-YIG_endonuc"/>
</dbReference>
<organism evidence="9 10">
    <name type="scientific">Candidatus Veblenbacteria bacterium RIFOXYB1_FULL_43_13</name>
    <dbReference type="NCBI Taxonomy" id="1802426"/>
    <lineage>
        <taxon>Bacteria</taxon>
        <taxon>Candidatus Vebleniibacteriota</taxon>
    </lineage>
</organism>
<dbReference type="SUPFAM" id="SSF47781">
    <property type="entry name" value="RuvA domain 2-like"/>
    <property type="match status" value="1"/>
</dbReference>
<dbReference type="Pfam" id="PF22920">
    <property type="entry name" value="UvrC_RNaseH"/>
    <property type="match status" value="1"/>
</dbReference>
<evidence type="ECO:0000256" key="5">
    <source>
        <dbReference type="ARBA" id="ARBA00023204"/>
    </source>
</evidence>
<dbReference type="GO" id="GO:0006289">
    <property type="term" value="P:nucleotide-excision repair"/>
    <property type="evidence" value="ECO:0007669"/>
    <property type="project" value="InterPro"/>
</dbReference>
<dbReference type="PROSITE" id="PS50165">
    <property type="entry name" value="UVRC"/>
    <property type="match status" value="1"/>
</dbReference>
<sequence length="554" mass="62781">MGKAKNLRSRVHSYFQPGAELSPAKKIMARQVHHLTTTEVANETEALLLERTLIKQHQPPFNIDLKDDKSWLYIAIDYNQDYPTVEFVRRPTPSKKVKLFGPYVAASSIRQLFPFFKKTLGLKTCSLPANKPCFQASLGRCLGHNLGPGSKRRYHQQLKYFEQLMKGDVSNVTATLSKEMQQAAKSKDYERAARIRDQLRALRRLQEKQSVVSTRRESFDVYGLAQSGNAAAIVRLPIRRGVLLESDGFLLEHTKGLSNIEILAEFFEQYASQATNLVKKVYLPIKLKTAPVSKLSFRVAERGTKRRLVNLANKSAQNHLEQSVASWQRKEVRAREGLKQLKTIFNLPAVPKRIEGFDISNIQGKEAVGSMVVLTNGLPDSKHYRKFKIQAPAKPNDVRMLAEMLVRRFTKNTDWPKPDLIILDGGAAQLSTVKKALSEFKINLPLTALAKREELIYLPNKKEPLKLPSDSAALLLLESLRDEAHRFGITYYRSRHRKKTVKSAWDELPGVGPVFKKKLKAAYGSIRTLRQANEQELTKIVGQVRATAIKNYLS</sequence>
<keyword evidence="2" id="KW-0227">DNA damage</keyword>
<evidence type="ECO:0000256" key="4">
    <source>
        <dbReference type="ARBA" id="ARBA00022881"/>
    </source>
</evidence>
<dbReference type="InterPro" id="IPR050066">
    <property type="entry name" value="UvrABC_protein_C"/>
</dbReference>
<dbReference type="SMART" id="SM00465">
    <property type="entry name" value="GIYc"/>
    <property type="match status" value="1"/>
</dbReference>
<dbReference type="Pfam" id="PF08459">
    <property type="entry name" value="UvrC_RNaseH_dom"/>
    <property type="match status" value="1"/>
</dbReference>
<dbReference type="AlphaFoldDB" id="A0A1G2Q176"/>
<dbReference type="SUPFAM" id="SSF46600">
    <property type="entry name" value="C-terminal UvrC-binding domain of UvrB"/>
    <property type="match status" value="1"/>
</dbReference>
<comment type="caution">
    <text evidence="9">The sequence shown here is derived from an EMBL/GenBank/DDBJ whole genome shotgun (WGS) entry which is preliminary data.</text>
</comment>
<dbReference type="InterPro" id="IPR047296">
    <property type="entry name" value="GIY-YIG_UvrC_Cho"/>
</dbReference>
<evidence type="ECO:0000256" key="2">
    <source>
        <dbReference type="ARBA" id="ARBA00022763"/>
    </source>
</evidence>
<dbReference type="Gene3D" id="3.30.420.340">
    <property type="entry name" value="UvrC, RNAse H endonuclease domain"/>
    <property type="match status" value="1"/>
</dbReference>
<dbReference type="PROSITE" id="PS50164">
    <property type="entry name" value="GIY_YIG"/>
    <property type="match status" value="1"/>
</dbReference>
<dbReference type="InterPro" id="IPR004791">
    <property type="entry name" value="UvrC"/>
</dbReference>
<evidence type="ECO:0000313" key="10">
    <source>
        <dbReference type="Proteomes" id="UP000177575"/>
    </source>
</evidence>
<accession>A0A1G2Q176</accession>
<dbReference type="PROSITE" id="PS50151">
    <property type="entry name" value="UVR"/>
    <property type="match status" value="1"/>
</dbReference>
<proteinExistence type="predicted"/>
<dbReference type="Gene3D" id="1.10.150.20">
    <property type="entry name" value="5' to 3' exonuclease, C-terminal subdomain"/>
    <property type="match status" value="1"/>
</dbReference>
<gene>
    <name evidence="9" type="ORF">A2388_02655</name>
</gene>
<reference evidence="9 10" key="1">
    <citation type="journal article" date="2016" name="Nat. Commun.">
        <title>Thousands of microbial genomes shed light on interconnected biogeochemical processes in an aquifer system.</title>
        <authorList>
            <person name="Anantharaman K."/>
            <person name="Brown C.T."/>
            <person name="Hug L.A."/>
            <person name="Sharon I."/>
            <person name="Castelle C.J."/>
            <person name="Probst A.J."/>
            <person name="Thomas B.C."/>
            <person name="Singh A."/>
            <person name="Wilkins M.J."/>
            <person name="Karaoz U."/>
            <person name="Brodie E.L."/>
            <person name="Williams K.H."/>
            <person name="Hubbard S.S."/>
            <person name="Banfield J.F."/>
        </authorList>
    </citation>
    <scope>NUCLEOTIDE SEQUENCE [LARGE SCALE GENOMIC DNA]</scope>
</reference>
<evidence type="ECO:0000259" key="6">
    <source>
        <dbReference type="PROSITE" id="PS50151"/>
    </source>
</evidence>
<evidence type="ECO:0000256" key="1">
    <source>
        <dbReference type="ARBA" id="ARBA00022490"/>
    </source>
</evidence>
<dbReference type="InterPro" id="IPR038476">
    <property type="entry name" value="UvrC_RNase_H_dom_sf"/>
</dbReference>
<dbReference type="InterPro" id="IPR035901">
    <property type="entry name" value="GIY-YIG_endonuc_sf"/>
</dbReference>
<feature type="domain" description="UvrC family homology region profile" evidence="8">
    <location>
        <begin position="221"/>
        <end position="437"/>
    </location>
</feature>
<dbReference type="CDD" id="cd10434">
    <property type="entry name" value="GIY-YIG_UvrC_Cho"/>
    <property type="match status" value="1"/>
</dbReference>
<dbReference type="PANTHER" id="PTHR30562:SF1">
    <property type="entry name" value="UVRABC SYSTEM PROTEIN C"/>
    <property type="match status" value="1"/>
</dbReference>
<dbReference type="EMBL" id="MHTC01000052">
    <property type="protein sequence ID" value="OHA54338.1"/>
    <property type="molecule type" value="Genomic_DNA"/>
</dbReference>
<evidence type="ECO:0000256" key="3">
    <source>
        <dbReference type="ARBA" id="ARBA00022769"/>
    </source>
</evidence>